<accession>A0ABS5PRG1</accession>
<protein>
    <submittedName>
        <fullName evidence="1">2-amino-4-ketopentanoate thiolase</fullName>
    </submittedName>
</protein>
<dbReference type="RefSeq" id="WP_213237602.1">
    <property type="nucleotide sequence ID" value="NZ_JAHBCL010000024.1"/>
</dbReference>
<dbReference type="InterPro" id="IPR047755">
    <property type="entry name" value="OrtA"/>
</dbReference>
<evidence type="ECO:0000313" key="2">
    <source>
        <dbReference type="Proteomes" id="UP000746471"/>
    </source>
</evidence>
<dbReference type="NCBIfam" id="NF040739">
    <property type="entry name" value="ornith_OrtA"/>
    <property type="match status" value="1"/>
</dbReference>
<evidence type="ECO:0000313" key="1">
    <source>
        <dbReference type="EMBL" id="MBS7527744.1"/>
    </source>
</evidence>
<name>A0ABS5PRG1_9FIRM</name>
<gene>
    <name evidence="1" type="ORF">KHM83_13755</name>
</gene>
<dbReference type="EMBL" id="JAHBCL010000024">
    <property type="protein sequence ID" value="MBS7527744.1"/>
    <property type="molecule type" value="Genomic_DNA"/>
</dbReference>
<dbReference type="Proteomes" id="UP000746471">
    <property type="component" value="Unassembled WGS sequence"/>
</dbReference>
<comment type="caution">
    <text evidence="1">The sequence shown here is derived from an EMBL/GenBank/DDBJ whole genome shotgun (WGS) entry which is preliminary data.</text>
</comment>
<organism evidence="1 2">
    <name type="scientific">Fusibacter paucivorans</name>
    <dbReference type="NCBI Taxonomy" id="76009"/>
    <lineage>
        <taxon>Bacteria</taxon>
        <taxon>Bacillati</taxon>
        <taxon>Bacillota</taxon>
        <taxon>Clostridia</taxon>
        <taxon>Eubacteriales</taxon>
        <taxon>Eubacteriales Family XII. Incertae Sedis</taxon>
        <taxon>Fusibacter</taxon>
    </lineage>
</organism>
<keyword evidence="2" id="KW-1185">Reference proteome</keyword>
<dbReference type="Pfam" id="PF22010">
    <property type="entry name" value="OrtA"/>
    <property type="match status" value="1"/>
</dbReference>
<sequence length="104" mass="11898">MTFKKGTWIRIKRVVMQSEERTAQIPEDTRRVPLEMWVKGFAEQDGHLGDTICVRTLTGRVERGEVVEIEPVYGHDFGQFIPEILTIGITLRKILDGGEHCDES</sequence>
<proteinExistence type="predicted"/>
<reference evidence="1 2" key="1">
    <citation type="submission" date="2021-05" db="EMBL/GenBank/DDBJ databases">
        <title>Fusibacter ferrireducens sp. nov., an anaerobic, sulfur- and Fe-reducing bacterium isolated from the mangrove sediment.</title>
        <authorList>
            <person name="Qiu D."/>
        </authorList>
    </citation>
    <scope>NUCLEOTIDE SEQUENCE [LARGE SCALE GENOMIC DNA]</scope>
    <source>
        <strain evidence="1 2">DSM 12116</strain>
    </source>
</reference>